<sequence length="410" mass="42856">MKRIVVTGLGALTPIGNTVEEYWDSLLAGRNGAAPTDAFDPQDMPFRVACQVHGFDPTVYMHRKTVRRTARPTHMAVATGKMALEDSGLEIHDGNRDRVGVLVGTGAGGIVEVIKAGTQLPTVGWKRVTPMLVPTSMSNAVSCLVSIETGASGPVVTSTAACASGSYAVLEAFHILMRDEADAVIAGGTEAALELSIVSSFGRMGTLSQDTDPAQASKPFSVDRDGFAPSEGSASMILETAEHAEQRGAKVYAELLGGYLTSDAYHLTAPDPDGRGAARAMRETLRVTGLDRTDIDVVFAHGTGTVLNDRTEARALNAVFGDHTPHLHVTSVKSMIGHSLGAAGAHSAVAAVKCLETGDIPPTISYTPDPEIDLNVVGNESRHATVDVALVNAFGFGGQNAVVAFRRPSA</sequence>
<dbReference type="Pfam" id="PF00109">
    <property type="entry name" value="ketoacyl-synt"/>
    <property type="match status" value="1"/>
</dbReference>
<gene>
    <name evidence="5" type="ORF">F4Y08_13955</name>
</gene>
<dbReference type="Gene3D" id="3.40.47.10">
    <property type="match status" value="2"/>
</dbReference>
<feature type="domain" description="Ketosynthase family 3 (KS3)" evidence="4">
    <location>
        <begin position="1"/>
        <end position="407"/>
    </location>
</feature>
<proteinExistence type="inferred from homology"/>
<evidence type="ECO:0000256" key="3">
    <source>
        <dbReference type="RuleBase" id="RU003694"/>
    </source>
</evidence>
<dbReference type="CDD" id="cd00834">
    <property type="entry name" value="KAS_I_II"/>
    <property type="match status" value="1"/>
</dbReference>
<dbReference type="GO" id="GO:0006633">
    <property type="term" value="P:fatty acid biosynthetic process"/>
    <property type="evidence" value="ECO:0007669"/>
    <property type="project" value="TreeGrafter"/>
</dbReference>
<dbReference type="InterPro" id="IPR014030">
    <property type="entry name" value="Ketoacyl_synth_N"/>
</dbReference>
<dbReference type="PANTHER" id="PTHR11712">
    <property type="entry name" value="POLYKETIDE SYNTHASE-RELATED"/>
    <property type="match status" value="1"/>
</dbReference>
<comment type="caution">
    <text evidence="5">The sequence shown here is derived from an EMBL/GenBank/DDBJ whole genome shotgun (WGS) entry which is preliminary data.</text>
</comment>
<protein>
    <submittedName>
        <fullName evidence="5">Beta-ketoacyl-[acyl-carrier-protein] synthase family protein</fullName>
    </submittedName>
</protein>
<dbReference type="FunFam" id="3.40.47.10:FF:000018">
    <property type="entry name" value="3-oxoacyl-[acyl-carrier-protein] synthase 2"/>
    <property type="match status" value="1"/>
</dbReference>
<dbReference type="PROSITE" id="PS52004">
    <property type="entry name" value="KS3_2"/>
    <property type="match status" value="1"/>
</dbReference>
<dbReference type="InterPro" id="IPR016039">
    <property type="entry name" value="Thiolase-like"/>
</dbReference>
<accession>A0A6B1DVZ1</accession>
<dbReference type="Pfam" id="PF02801">
    <property type="entry name" value="Ketoacyl-synt_C"/>
    <property type="match status" value="1"/>
</dbReference>
<dbReference type="AlphaFoldDB" id="A0A6B1DVZ1"/>
<dbReference type="PANTHER" id="PTHR11712:SF336">
    <property type="entry name" value="3-OXOACYL-[ACYL-CARRIER-PROTEIN] SYNTHASE, MITOCHONDRIAL"/>
    <property type="match status" value="1"/>
</dbReference>
<dbReference type="GO" id="GO:0004315">
    <property type="term" value="F:3-oxoacyl-[acyl-carrier-protein] synthase activity"/>
    <property type="evidence" value="ECO:0007669"/>
    <property type="project" value="TreeGrafter"/>
</dbReference>
<evidence type="ECO:0000259" key="4">
    <source>
        <dbReference type="PROSITE" id="PS52004"/>
    </source>
</evidence>
<dbReference type="InterPro" id="IPR014031">
    <property type="entry name" value="Ketoacyl_synth_C"/>
</dbReference>
<dbReference type="InterPro" id="IPR000794">
    <property type="entry name" value="Beta-ketoacyl_synthase"/>
</dbReference>
<dbReference type="EMBL" id="VXPY01000095">
    <property type="protein sequence ID" value="MYD91418.1"/>
    <property type="molecule type" value="Genomic_DNA"/>
</dbReference>
<reference evidence="5" key="1">
    <citation type="submission" date="2019-09" db="EMBL/GenBank/DDBJ databases">
        <title>Characterisation of the sponge microbiome using genome-centric metagenomics.</title>
        <authorList>
            <person name="Engelberts J.P."/>
            <person name="Robbins S.J."/>
            <person name="De Goeij J.M."/>
            <person name="Aranda M."/>
            <person name="Bell S.C."/>
            <person name="Webster N.S."/>
        </authorList>
    </citation>
    <scope>NUCLEOTIDE SEQUENCE</scope>
    <source>
        <strain evidence="5">SB0662_bin_9</strain>
    </source>
</reference>
<dbReference type="GO" id="GO:0005829">
    <property type="term" value="C:cytosol"/>
    <property type="evidence" value="ECO:0007669"/>
    <property type="project" value="TreeGrafter"/>
</dbReference>
<dbReference type="InterPro" id="IPR020841">
    <property type="entry name" value="PKS_Beta-ketoAc_synthase_dom"/>
</dbReference>
<evidence type="ECO:0000256" key="2">
    <source>
        <dbReference type="ARBA" id="ARBA00022679"/>
    </source>
</evidence>
<comment type="similarity">
    <text evidence="1 3">Belongs to the thiolase-like superfamily. Beta-ketoacyl-ACP synthases family.</text>
</comment>
<dbReference type="NCBIfam" id="NF005589">
    <property type="entry name" value="PRK07314.1"/>
    <property type="match status" value="1"/>
</dbReference>
<evidence type="ECO:0000256" key="1">
    <source>
        <dbReference type="ARBA" id="ARBA00008467"/>
    </source>
</evidence>
<name>A0A6B1DVZ1_9CHLR</name>
<evidence type="ECO:0000313" key="5">
    <source>
        <dbReference type="EMBL" id="MYD91418.1"/>
    </source>
</evidence>
<organism evidence="5">
    <name type="scientific">Caldilineaceae bacterium SB0662_bin_9</name>
    <dbReference type="NCBI Taxonomy" id="2605258"/>
    <lineage>
        <taxon>Bacteria</taxon>
        <taxon>Bacillati</taxon>
        <taxon>Chloroflexota</taxon>
        <taxon>Caldilineae</taxon>
        <taxon>Caldilineales</taxon>
        <taxon>Caldilineaceae</taxon>
    </lineage>
</organism>
<keyword evidence="2 3" id="KW-0808">Transferase</keyword>
<dbReference type="SMART" id="SM00825">
    <property type="entry name" value="PKS_KS"/>
    <property type="match status" value="1"/>
</dbReference>
<dbReference type="SUPFAM" id="SSF53901">
    <property type="entry name" value="Thiolase-like"/>
    <property type="match status" value="2"/>
</dbReference>